<dbReference type="PROSITE" id="PS50237">
    <property type="entry name" value="HECT"/>
    <property type="match status" value="1"/>
</dbReference>
<keyword evidence="6 7" id="KW-0833">Ubl conjugation pathway</keyword>
<evidence type="ECO:0000256" key="7">
    <source>
        <dbReference type="PROSITE-ProRule" id="PRU00104"/>
    </source>
</evidence>
<evidence type="ECO:0000256" key="4">
    <source>
        <dbReference type="ARBA" id="ARBA00022490"/>
    </source>
</evidence>
<evidence type="ECO:0000256" key="1">
    <source>
        <dbReference type="ARBA" id="ARBA00000885"/>
    </source>
</evidence>
<dbReference type="EC" id="2.3.2.26" evidence="3"/>
<keyword evidence="5" id="KW-0808">Transferase</keyword>
<evidence type="ECO:0000259" key="8">
    <source>
        <dbReference type="PROSITE" id="PS50237"/>
    </source>
</evidence>
<keyword evidence="4" id="KW-0963">Cytoplasm</keyword>
<dbReference type="Gene3D" id="3.30.2410.10">
    <property type="entry name" value="Hect, E3 ligase catalytic domain"/>
    <property type="match status" value="1"/>
</dbReference>
<dbReference type="PANTHER" id="PTHR45700">
    <property type="entry name" value="UBIQUITIN-PROTEIN LIGASE E3C"/>
    <property type="match status" value="1"/>
</dbReference>
<comment type="catalytic activity">
    <reaction evidence="1">
        <text>S-ubiquitinyl-[E2 ubiquitin-conjugating enzyme]-L-cysteine + [acceptor protein]-L-lysine = [E2 ubiquitin-conjugating enzyme]-L-cysteine + N(6)-ubiquitinyl-[acceptor protein]-L-lysine.</text>
        <dbReference type="EC" id="2.3.2.26"/>
    </reaction>
</comment>
<dbReference type="InterPro" id="IPR035983">
    <property type="entry name" value="Hect_E3_ubiquitin_ligase"/>
</dbReference>
<name>A0AAD5TKY4_9FUNG</name>
<dbReference type="InterPro" id="IPR044611">
    <property type="entry name" value="E3A/B/C-like"/>
</dbReference>
<evidence type="ECO:0000256" key="2">
    <source>
        <dbReference type="ARBA" id="ARBA00004496"/>
    </source>
</evidence>
<dbReference type="Gene3D" id="3.90.1750.10">
    <property type="entry name" value="Hect, E3 ligase catalytic domains"/>
    <property type="match status" value="1"/>
</dbReference>
<dbReference type="InterPro" id="IPR000569">
    <property type="entry name" value="HECT_dom"/>
</dbReference>
<accession>A0AAD5TKY4</accession>
<evidence type="ECO:0000256" key="6">
    <source>
        <dbReference type="ARBA" id="ARBA00022786"/>
    </source>
</evidence>
<reference evidence="9" key="1">
    <citation type="submission" date="2020-05" db="EMBL/GenBank/DDBJ databases">
        <title>Phylogenomic resolution of chytrid fungi.</title>
        <authorList>
            <person name="Stajich J.E."/>
            <person name="Amses K."/>
            <person name="Simmons R."/>
            <person name="Seto K."/>
            <person name="Myers J."/>
            <person name="Bonds A."/>
            <person name="Quandt C.A."/>
            <person name="Barry K."/>
            <person name="Liu P."/>
            <person name="Grigoriev I."/>
            <person name="Longcore J.E."/>
            <person name="James T.Y."/>
        </authorList>
    </citation>
    <scope>NUCLEOTIDE SEQUENCE</scope>
    <source>
        <strain evidence="9">JEL0379</strain>
    </source>
</reference>
<evidence type="ECO:0000313" key="10">
    <source>
        <dbReference type="Proteomes" id="UP001212152"/>
    </source>
</evidence>
<feature type="domain" description="HECT" evidence="8">
    <location>
        <begin position="370"/>
        <end position="696"/>
    </location>
</feature>
<dbReference type="GO" id="GO:0005737">
    <property type="term" value="C:cytoplasm"/>
    <property type="evidence" value="ECO:0007669"/>
    <property type="project" value="UniProtKB-SubCell"/>
</dbReference>
<dbReference type="AlphaFoldDB" id="A0AAD5TKY4"/>
<dbReference type="GO" id="GO:0061630">
    <property type="term" value="F:ubiquitin protein ligase activity"/>
    <property type="evidence" value="ECO:0007669"/>
    <property type="project" value="UniProtKB-EC"/>
</dbReference>
<evidence type="ECO:0000256" key="5">
    <source>
        <dbReference type="ARBA" id="ARBA00022679"/>
    </source>
</evidence>
<dbReference type="PANTHER" id="PTHR45700:SF9">
    <property type="entry name" value="HECT-TYPE E3 UBIQUITIN TRANSFERASE"/>
    <property type="match status" value="1"/>
</dbReference>
<gene>
    <name evidence="9" type="primary">HUL4</name>
    <name evidence="9" type="ORF">HDU87_002869</name>
</gene>
<comment type="subcellular location">
    <subcellularLocation>
        <location evidence="2">Cytoplasm</location>
    </subcellularLocation>
</comment>
<dbReference type="Proteomes" id="UP001212152">
    <property type="component" value="Unassembled WGS sequence"/>
</dbReference>
<dbReference type="SUPFAM" id="SSF56204">
    <property type="entry name" value="Hect, E3 ligase catalytic domain"/>
    <property type="match status" value="1"/>
</dbReference>
<feature type="active site" description="Glycyl thioester intermediate" evidence="7">
    <location>
        <position position="664"/>
    </location>
</feature>
<dbReference type="Pfam" id="PF00632">
    <property type="entry name" value="HECT"/>
    <property type="match status" value="1"/>
</dbReference>
<evidence type="ECO:0000313" key="9">
    <source>
        <dbReference type="EMBL" id="KAJ3179663.1"/>
    </source>
</evidence>
<evidence type="ECO:0000256" key="3">
    <source>
        <dbReference type="ARBA" id="ARBA00012485"/>
    </source>
</evidence>
<organism evidence="9 10">
    <name type="scientific">Geranomyces variabilis</name>
    <dbReference type="NCBI Taxonomy" id="109894"/>
    <lineage>
        <taxon>Eukaryota</taxon>
        <taxon>Fungi</taxon>
        <taxon>Fungi incertae sedis</taxon>
        <taxon>Chytridiomycota</taxon>
        <taxon>Chytridiomycota incertae sedis</taxon>
        <taxon>Chytridiomycetes</taxon>
        <taxon>Spizellomycetales</taxon>
        <taxon>Powellomycetaceae</taxon>
        <taxon>Geranomyces</taxon>
    </lineage>
</organism>
<dbReference type="GO" id="GO:0000209">
    <property type="term" value="P:protein polyubiquitination"/>
    <property type="evidence" value="ECO:0007669"/>
    <property type="project" value="InterPro"/>
</dbReference>
<protein>
    <recommendedName>
        <fullName evidence="3">HECT-type E3 ubiquitin transferase</fullName>
        <ecNumber evidence="3">2.3.2.26</ecNumber>
    </recommendedName>
</protein>
<comment type="caution">
    <text evidence="9">The sequence shown here is derived from an EMBL/GenBank/DDBJ whole genome shotgun (WGS) entry which is preliminary data.</text>
</comment>
<keyword evidence="10" id="KW-1185">Reference proteome</keyword>
<dbReference type="SMART" id="SM00119">
    <property type="entry name" value="HECTc"/>
    <property type="match status" value="1"/>
</dbReference>
<proteinExistence type="predicted"/>
<dbReference type="EMBL" id="JADGJQ010000020">
    <property type="protein sequence ID" value="KAJ3179663.1"/>
    <property type="molecule type" value="Genomic_DNA"/>
</dbReference>
<dbReference type="Gene3D" id="3.30.2160.10">
    <property type="entry name" value="Hect, E3 ligase catalytic domain"/>
    <property type="match status" value="1"/>
</dbReference>
<sequence length="696" mass="79083">MSVYRPYPGQQPPLPPAPPEDRKAACMCCGNLLKFPSTVTCYRCTVCDTVTDLVPLTFNGPMNEDNGMPLSLARVRELCANSDERILERATFQVFSTHILLNHSFRNAEPLSLKNSGVILDDVREAFALICAKGPQMQRALMAAIDRLLRRPGSPMVYLADMPFLLILLENPLNSPSGTETDYTYHHGILSRLLGILSCLMNDLHHHMVMWFRELPHEVFQRRVSLLNYFIAYRLSQVEGARESYPTDWTIKSASRVMALLSAANSQRADPLPMAEFYNTLVDYVNLHRDFKIWQGDRTGAFSFCQYPFLISLGAKMQIMEADAKRQMAERFKEAFFKTALHGLHTDPFLSLHIRRTSIIEDSLNQLQSHHFDLKKKLRIEFVNEAGVDAGGLTKEWFLLLVRDLFDPQYGMFTYDEDSQLCWFNPASFENNEEFRLVGTIVGLAIHNSNILDVHFPPAVYKKLLDYPVHLDDLKTLRPALGRGLESLLSYPGDDVETVFCRDFIAEYEAFGDVIRVPLVPNGDRIPVTNDNRKEFVAKYVDWALNGSVETQFQAFKMGFGYVCGGNALSLFKPSEIELMVCGGTEINIGDLEGVTEYEGFAPTEPTIRWFWDILNTFSEDLKKRLLFFVTGTDRIPATGIQGMTFKISCMGEDSEALPISHTCFNQVCLYRYSTKEKLAHKLEQAMTWSSGFHVK</sequence>
<dbReference type="FunFam" id="3.30.2160.10:FF:000004">
    <property type="entry name" value="probable E3 ubiquitin-protein ligase HERC4 isoform X1"/>
    <property type="match status" value="1"/>
</dbReference>
<dbReference type="CDD" id="cd00078">
    <property type="entry name" value="HECTc"/>
    <property type="match status" value="1"/>
</dbReference>
<dbReference type="FunFam" id="3.30.2410.10:FF:000003">
    <property type="entry name" value="probable E3 ubiquitin-protein ligase HERC4 isoform X1"/>
    <property type="match status" value="1"/>
</dbReference>